<dbReference type="InterPro" id="IPR013783">
    <property type="entry name" value="Ig-like_fold"/>
</dbReference>
<dbReference type="PROSITE" id="PS50853">
    <property type="entry name" value="FN3"/>
    <property type="match status" value="1"/>
</dbReference>
<accession>A0A0F9TC67</accession>
<dbReference type="InterPro" id="IPR036116">
    <property type="entry name" value="FN3_sf"/>
</dbReference>
<feature type="domain" description="Fibronectin type-III" evidence="1">
    <location>
        <begin position="161"/>
        <end position="263"/>
    </location>
</feature>
<proteinExistence type="predicted"/>
<dbReference type="AlphaFoldDB" id="A0A0F9TC67"/>
<dbReference type="SUPFAM" id="SSF49265">
    <property type="entry name" value="Fibronectin type III"/>
    <property type="match status" value="1"/>
</dbReference>
<evidence type="ECO:0000259" key="1">
    <source>
        <dbReference type="PROSITE" id="PS50853"/>
    </source>
</evidence>
<dbReference type="InterPro" id="IPR003961">
    <property type="entry name" value="FN3_dom"/>
</dbReference>
<comment type="caution">
    <text evidence="2">The sequence shown here is derived from an EMBL/GenBank/DDBJ whole genome shotgun (WGS) entry which is preliminary data.</text>
</comment>
<dbReference type="NCBIfam" id="NF041539">
    <property type="entry name" value="choice_anch_R"/>
    <property type="match status" value="1"/>
</dbReference>
<organism evidence="2">
    <name type="scientific">marine sediment metagenome</name>
    <dbReference type="NCBI Taxonomy" id="412755"/>
    <lineage>
        <taxon>unclassified sequences</taxon>
        <taxon>metagenomes</taxon>
        <taxon>ecological metagenomes</taxon>
    </lineage>
</organism>
<protein>
    <recommendedName>
        <fullName evidence="1">Fibronectin type-III domain-containing protein</fullName>
    </recommendedName>
</protein>
<gene>
    <name evidence="2" type="ORF">LCGC14_0671410</name>
</gene>
<sequence>MGIKIDSFESGDNLGIRVFSATWKAMTFTASQSYNITAVKLWSKRKNSCGDATVSIRAVDGDGKPTGADLADKTVLEANLPIISTWIEFLFGTPYALVSGTKYAIVVRTSSGDLSNYLLWYGTSTNLSPDVQHIHSTDSGSSWTVSDTRDYDFQTFDDTDLPGKPTVPSPANAASSITLDETPLSWDASDPAADTYEVYFRELGDTWSLVGVAQAGVEWTIDFGTLDYGITYEWRIDATNAAGTTTGDTWSFDTLNFDQIRISYRLISGGNGNGPYDSPPGVQGTDWEYTGESNTITVKRLIAAANSTIWYESI</sequence>
<evidence type="ECO:0000313" key="2">
    <source>
        <dbReference type="EMBL" id="KKN46591.1"/>
    </source>
</evidence>
<reference evidence="2" key="1">
    <citation type="journal article" date="2015" name="Nature">
        <title>Complex archaea that bridge the gap between prokaryotes and eukaryotes.</title>
        <authorList>
            <person name="Spang A."/>
            <person name="Saw J.H."/>
            <person name="Jorgensen S.L."/>
            <person name="Zaremba-Niedzwiedzka K."/>
            <person name="Martijn J."/>
            <person name="Lind A.E."/>
            <person name="van Eijk R."/>
            <person name="Schleper C."/>
            <person name="Guy L."/>
            <person name="Ettema T.J."/>
        </authorList>
    </citation>
    <scope>NUCLEOTIDE SEQUENCE</scope>
</reference>
<dbReference type="EMBL" id="LAZR01001322">
    <property type="protein sequence ID" value="KKN46591.1"/>
    <property type="molecule type" value="Genomic_DNA"/>
</dbReference>
<dbReference type="Gene3D" id="2.60.40.10">
    <property type="entry name" value="Immunoglobulins"/>
    <property type="match status" value="1"/>
</dbReference>
<name>A0A0F9TC67_9ZZZZ</name>